<feature type="transmembrane region" description="Helical" evidence="6">
    <location>
        <begin position="187"/>
        <end position="207"/>
    </location>
</feature>
<feature type="transmembrane region" description="Helical" evidence="6">
    <location>
        <begin position="122"/>
        <end position="143"/>
    </location>
</feature>
<feature type="transmembrane region" description="Helical" evidence="6">
    <location>
        <begin position="155"/>
        <end position="175"/>
    </location>
</feature>
<keyword evidence="2" id="KW-1003">Cell membrane</keyword>
<protein>
    <submittedName>
        <fullName evidence="7">Teichoic acid transporter</fullName>
    </submittedName>
</protein>
<feature type="transmembrane region" description="Helical" evidence="6">
    <location>
        <begin position="435"/>
        <end position="455"/>
    </location>
</feature>
<evidence type="ECO:0000256" key="2">
    <source>
        <dbReference type="ARBA" id="ARBA00022475"/>
    </source>
</evidence>
<keyword evidence="5 6" id="KW-0472">Membrane</keyword>
<name>A0ABY3QF15_9BRAD</name>
<evidence type="ECO:0000313" key="8">
    <source>
        <dbReference type="Proteomes" id="UP001430990"/>
    </source>
</evidence>
<reference evidence="7" key="1">
    <citation type="submission" date="2021-11" db="EMBL/GenBank/DDBJ databases">
        <title>Australian commercial rhizobial inoculants.</title>
        <authorList>
            <person name="Kohlmeier M.G."/>
            <person name="O'Hara G.W."/>
            <person name="Colombi E."/>
            <person name="Ramsay J.P."/>
            <person name="Terpolilli J."/>
        </authorList>
    </citation>
    <scope>NUCLEOTIDE SEQUENCE</scope>
    <source>
        <strain evidence="7">CC829</strain>
    </source>
</reference>
<evidence type="ECO:0000256" key="6">
    <source>
        <dbReference type="SAM" id="Phobius"/>
    </source>
</evidence>
<keyword evidence="4 6" id="KW-1133">Transmembrane helix</keyword>
<feature type="transmembrane region" description="Helical" evidence="6">
    <location>
        <begin position="377"/>
        <end position="396"/>
    </location>
</feature>
<keyword evidence="8" id="KW-1185">Reference proteome</keyword>
<keyword evidence="3 6" id="KW-0812">Transmembrane</keyword>
<feature type="transmembrane region" description="Helical" evidence="6">
    <location>
        <begin position="37"/>
        <end position="57"/>
    </location>
</feature>
<feature type="transmembrane region" description="Helical" evidence="6">
    <location>
        <begin position="86"/>
        <end position="110"/>
    </location>
</feature>
<evidence type="ECO:0000256" key="3">
    <source>
        <dbReference type="ARBA" id="ARBA00022692"/>
    </source>
</evidence>
<dbReference type="PANTHER" id="PTHR30250:SF26">
    <property type="entry name" value="PSMA PROTEIN"/>
    <property type="match status" value="1"/>
</dbReference>
<feature type="transmembrane region" description="Helical" evidence="6">
    <location>
        <begin position="461"/>
        <end position="484"/>
    </location>
</feature>
<evidence type="ECO:0000313" key="7">
    <source>
        <dbReference type="EMBL" id="UFW84453.1"/>
    </source>
</evidence>
<accession>A0ABY3QF15</accession>
<proteinExistence type="predicted"/>
<feature type="transmembrane region" description="Helical" evidence="6">
    <location>
        <begin position="402"/>
        <end position="423"/>
    </location>
</feature>
<evidence type="ECO:0000256" key="5">
    <source>
        <dbReference type="ARBA" id="ARBA00023136"/>
    </source>
</evidence>
<dbReference type="Proteomes" id="UP001430990">
    <property type="component" value="Chromosome"/>
</dbReference>
<dbReference type="EMBL" id="CP088100">
    <property type="protein sequence ID" value="UFW84453.1"/>
    <property type="molecule type" value="Genomic_DNA"/>
</dbReference>
<organism evidence="7 8">
    <name type="scientific">Bradyrhizobium barranii</name>
    <dbReference type="NCBI Taxonomy" id="2992140"/>
    <lineage>
        <taxon>Bacteria</taxon>
        <taxon>Pseudomonadati</taxon>
        <taxon>Pseudomonadota</taxon>
        <taxon>Alphaproteobacteria</taxon>
        <taxon>Hyphomicrobiales</taxon>
        <taxon>Nitrobacteraceae</taxon>
        <taxon>Bradyrhizobium</taxon>
    </lineage>
</organism>
<dbReference type="RefSeq" id="WP_231142439.1">
    <property type="nucleotide sequence ID" value="NZ_CP088100.1"/>
</dbReference>
<feature type="transmembrane region" description="Helical" evidence="6">
    <location>
        <begin position="12"/>
        <end position="31"/>
    </location>
</feature>
<dbReference type="InterPro" id="IPR050833">
    <property type="entry name" value="Poly_Biosynth_Transport"/>
</dbReference>
<feature type="transmembrane region" description="Helical" evidence="6">
    <location>
        <begin position="341"/>
        <end position="365"/>
    </location>
</feature>
<dbReference type="PANTHER" id="PTHR30250">
    <property type="entry name" value="PST FAMILY PREDICTED COLANIC ACID TRANSPORTER"/>
    <property type="match status" value="1"/>
</dbReference>
<gene>
    <name evidence="7" type="ORF">BjapCC829_31525</name>
</gene>
<evidence type="ECO:0000256" key="4">
    <source>
        <dbReference type="ARBA" id="ARBA00022989"/>
    </source>
</evidence>
<feature type="transmembrane region" description="Helical" evidence="6">
    <location>
        <begin position="307"/>
        <end position="329"/>
    </location>
</feature>
<sequence>MLRRFLHNTAISAVAYGVAGVLGLFAVGLIAKSYGLAVLGLIVLVRGFLPSGILSLIDFGVSEITTQVIARGRLGDWSLASEKISVLTLIAVFAGGASGIVLWLAASWLAVIFKVGHEQAQAFVSILQITALVVPISFVGLVAEGALKGFEEYGWLRLTEVGGSIIYVASIYIAVSQSAAFEWIAYAYLGTIVAKYLVLALVINFAAKGTSLRFRFWTPDSRRDINYRCWLMFNTRIAGAFQHTAIPLVIGALYGPVEVGTFDLLTRLPRFLKATMAPLYSAILPISTNLVEETDVRRLQLLGRNGLVLPAAVIVPILVVIGLFSAEILRVWVGPQHADQWPLLALSLFVPAVSAMLGAGQTALMVRPDFLRINTRFQYLQVLTQYAVTAMTLAWLREGAFIVGWVTSYVVFTPFIAHRVLSFMSLPHSLFWKHLARQLVVATILAAMAAGYKTYTTSTTLPALLVVGAIWCIAAWVLSVSLILSRSDRAMIGKFARAMTQPS</sequence>
<evidence type="ECO:0000256" key="1">
    <source>
        <dbReference type="ARBA" id="ARBA00004651"/>
    </source>
</evidence>
<comment type="subcellular location">
    <subcellularLocation>
        <location evidence="1">Cell membrane</location>
        <topology evidence="1">Multi-pass membrane protein</topology>
    </subcellularLocation>
</comment>